<comment type="cofactor">
    <cofactor evidence="8">
        <name>Mg(2+)</name>
        <dbReference type="ChEBI" id="CHEBI:18420"/>
    </cofactor>
    <text evidence="8">Binds 1 Mg(2+) ion.</text>
</comment>
<feature type="chain" id="PRO_5020953827" evidence="10">
    <location>
        <begin position="24"/>
        <end position="372"/>
    </location>
</feature>
<dbReference type="InterPro" id="IPR001952">
    <property type="entry name" value="Alkaline_phosphatase"/>
</dbReference>
<feature type="signal peptide" evidence="10">
    <location>
        <begin position="1"/>
        <end position="23"/>
    </location>
</feature>
<dbReference type="RefSeq" id="WP_073100971.1">
    <property type="nucleotide sequence ID" value="NZ_QOVL01000021.1"/>
</dbReference>
<dbReference type="PROSITE" id="PS51257">
    <property type="entry name" value="PROKAR_LIPOPROTEIN"/>
    <property type="match status" value="1"/>
</dbReference>
<evidence type="ECO:0000256" key="3">
    <source>
        <dbReference type="ARBA" id="ARBA00022723"/>
    </source>
</evidence>
<feature type="binding site" evidence="8">
    <location>
        <position position="251"/>
    </location>
    <ligand>
        <name>Mg(2+)</name>
        <dbReference type="ChEBI" id="CHEBI:18420"/>
    </ligand>
</feature>
<dbReference type="EMBL" id="QOVL01000021">
    <property type="protein sequence ID" value="RXG25888.1"/>
    <property type="molecule type" value="Genomic_DNA"/>
</dbReference>
<dbReference type="GO" id="GO:0004035">
    <property type="term" value="F:alkaline phosphatase activity"/>
    <property type="evidence" value="ECO:0007669"/>
    <property type="project" value="TreeGrafter"/>
</dbReference>
<dbReference type="InterPro" id="IPR018299">
    <property type="entry name" value="Alkaline_phosphatase_AS"/>
</dbReference>
<gene>
    <name evidence="11" type="ORF">DSL99_3432</name>
</gene>
<evidence type="ECO:0000256" key="9">
    <source>
        <dbReference type="RuleBase" id="RU003946"/>
    </source>
</evidence>
<keyword evidence="3 8" id="KW-0479">Metal-binding</keyword>
<feature type="binding site" evidence="8">
    <location>
        <position position="40"/>
    </location>
    <ligand>
        <name>Mg(2+)</name>
        <dbReference type="ChEBI" id="CHEBI:18420"/>
    </ligand>
</feature>
<keyword evidence="6 8" id="KW-0460">Magnesium</keyword>
<protein>
    <submittedName>
        <fullName evidence="11">Alkaline phosphatase</fullName>
    </submittedName>
</protein>
<organism evidence="11 12">
    <name type="scientific">Leeuwenhoekiella marinoflava</name>
    <dbReference type="NCBI Taxonomy" id="988"/>
    <lineage>
        <taxon>Bacteria</taxon>
        <taxon>Pseudomonadati</taxon>
        <taxon>Bacteroidota</taxon>
        <taxon>Flavobacteriia</taxon>
        <taxon>Flavobacteriales</taxon>
        <taxon>Flavobacteriaceae</taxon>
        <taxon>Leeuwenhoekiella</taxon>
    </lineage>
</organism>
<dbReference type="Gene3D" id="3.40.720.10">
    <property type="entry name" value="Alkaline Phosphatase, subunit A"/>
    <property type="match status" value="1"/>
</dbReference>
<evidence type="ECO:0000313" key="11">
    <source>
        <dbReference type="EMBL" id="RXG25888.1"/>
    </source>
</evidence>
<evidence type="ECO:0000256" key="4">
    <source>
        <dbReference type="ARBA" id="ARBA00022801"/>
    </source>
</evidence>
<feature type="binding site" evidence="8">
    <location>
        <position position="260"/>
    </location>
    <ligand>
        <name>Zn(2+)</name>
        <dbReference type="ChEBI" id="CHEBI:29105"/>
        <label>2</label>
    </ligand>
</feature>
<evidence type="ECO:0000256" key="10">
    <source>
        <dbReference type="SAM" id="SignalP"/>
    </source>
</evidence>
<dbReference type="Pfam" id="PF00245">
    <property type="entry name" value="Alk_phosphatase"/>
    <property type="match status" value="1"/>
</dbReference>
<feature type="binding site" evidence="8">
    <location>
        <position position="134"/>
    </location>
    <ligand>
        <name>Mg(2+)</name>
        <dbReference type="ChEBI" id="CHEBI:18420"/>
    </ligand>
</feature>
<dbReference type="PRINTS" id="PR00113">
    <property type="entry name" value="ALKPHPHTASE"/>
</dbReference>
<evidence type="ECO:0000256" key="2">
    <source>
        <dbReference type="ARBA" id="ARBA00022553"/>
    </source>
</evidence>
<comment type="similarity">
    <text evidence="1 9">Belongs to the alkaline phosphatase family.</text>
</comment>
<feature type="binding site" evidence="8">
    <location>
        <position position="132"/>
    </location>
    <ligand>
        <name>Mg(2+)</name>
        <dbReference type="ChEBI" id="CHEBI:18420"/>
    </ligand>
</feature>
<dbReference type="PANTHER" id="PTHR11596:SF5">
    <property type="entry name" value="ALKALINE PHOSPHATASE"/>
    <property type="match status" value="1"/>
</dbReference>
<dbReference type="InterPro" id="IPR017850">
    <property type="entry name" value="Alkaline_phosphatase_core_sf"/>
</dbReference>
<sequence length="372" mass="40623">MKIIRIALTCLVFIMASCKSTQKAQKIASTPKNVILLISDGTGLSQISSAFYYQDQKPNYTRFNTIGLIKTSSSQEDVTDSAAGATAFACGIKTYNGAIGVDDDKADAENLVEIVSQKNIKTGMIATSSITHATPASFYAHTASRSSEEEIAEYLVNSEVDFFAGGGLQYFNKRKDNQNLLNRFKEDKYTINTTALDDFEKISSHKKVGYLLAEGAMPKMQDDRGDFLVKAIDLGIQYLSKDNSPFFMMAEGSQIDWGGHNNDAPYLIAELLDFDKAIGAALDYAEKDGNTLVIVTSDHETGGFTLAAKKKKREDGSEYSDYSEIGPTFSTGGHSATLIPVFAFGPGAEQFDGIYENTAIFDKILEVTGWRK</sequence>
<dbReference type="SMART" id="SM00098">
    <property type="entry name" value="alkPPc"/>
    <property type="match status" value="1"/>
</dbReference>
<feature type="binding site" evidence="8">
    <location>
        <position position="40"/>
    </location>
    <ligand>
        <name>Zn(2+)</name>
        <dbReference type="ChEBI" id="CHEBI:29105"/>
        <label>2</label>
    </ligand>
</feature>
<dbReference type="SUPFAM" id="SSF53649">
    <property type="entry name" value="Alkaline phosphatase-like"/>
    <property type="match status" value="1"/>
</dbReference>
<keyword evidence="10" id="KW-0732">Signal</keyword>
<evidence type="ECO:0000256" key="5">
    <source>
        <dbReference type="ARBA" id="ARBA00022833"/>
    </source>
</evidence>
<evidence type="ECO:0000256" key="1">
    <source>
        <dbReference type="ARBA" id="ARBA00005984"/>
    </source>
</evidence>
<evidence type="ECO:0000256" key="6">
    <source>
        <dbReference type="ARBA" id="ARBA00022842"/>
    </source>
</evidence>
<dbReference type="AlphaFoldDB" id="A0A4Q0PGV8"/>
<dbReference type="CDD" id="cd16012">
    <property type="entry name" value="ALP"/>
    <property type="match status" value="1"/>
</dbReference>
<dbReference type="GO" id="GO:0046872">
    <property type="term" value="F:metal ion binding"/>
    <property type="evidence" value="ECO:0007669"/>
    <property type="project" value="UniProtKB-KW"/>
</dbReference>
<feature type="active site" description="Phosphoserine intermediate" evidence="7">
    <location>
        <position position="81"/>
    </location>
</feature>
<dbReference type="PANTHER" id="PTHR11596">
    <property type="entry name" value="ALKALINE PHOSPHATASE"/>
    <property type="match status" value="1"/>
</dbReference>
<accession>A0A4Q0PGV8</accession>
<dbReference type="Proteomes" id="UP000290608">
    <property type="component" value="Unassembled WGS sequence"/>
</dbReference>
<reference evidence="11 12" key="1">
    <citation type="submission" date="2018-07" db="EMBL/GenBank/DDBJ databases">
        <title>Leeuwenhoekiella genomics.</title>
        <authorList>
            <person name="Tahon G."/>
            <person name="Willems A."/>
        </authorList>
    </citation>
    <scope>NUCLEOTIDE SEQUENCE [LARGE SCALE GENOMIC DNA]</scope>
    <source>
        <strain evidence="11 12">LMG 1345</strain>
    </source>
</reference>
<feature type="binding site" evidence="8">
    <location>
        <position position="256"/>
    </location>
    <ligand>
        <name>Zn(2+)</name>
        <dbReference type="ChEBI" id="CHEBI:29105"/>
        <label>2</label>
    </ligand>
</feature>
<proteinExistence type="inferred from homology"/>
<comment type="caution">
    <text evidence="11">The sequence shown here is derived from an EMBL/GenBank/DDBJ whole genome shotgun (WGS) entry which is preliminary data.</text>
</comment>
<name>A0A4Q0PGV8_9FLAO</name>
<feature type="binding site" evidence="8">
    <location>
        <position position="299"/>
    </location>
    <ligand>
        <name>Zn(2+)</name>
        <dbReference type="ChEBI" id="CHEBI:29105"/>
        <label>2</label>
    </ligand>
</feature>
<keyword evidence="4" id="KW-0378">Hydrolase</keyword>
<evidence type="ECO:0000313" key="12">
    <source>
        <dbReference type="Proteomes" id="UP000290608"/>
    </source>
</evidence>
<keyword evidence="2" id="KW-0597">Phosphoprotein</keyword>
<comment type="cofactor">
    <cofactor evidence="8">
        <name>Zn(2+)</name>
        <dbReference type="ChEBI" id="CHEBI:29105"/>
    </cofactor>
    <text evidence="8">Binds 2 Zn(2+) ions.</text>
</comment>
<evidence type="ECO:0000256" key="8">
    <source>
        <dbReference type="PIRSR" id="PIRSR601952-2"/>
    </source>
</evidence>
<dbReference type="PROSITE" id="PS00123">
    <property type="entry name" value="ALKALINE_PHOSPHATASE"/>
    <property type="match status" value="1"/>
</dbReference>
<evidence type="ECO:0000256" key="7">
    <source>
        <dbReference type="PIRSR" id="PIRSR601952-1"/>
    </source>
</evidence>
<keyword evidence="5 8" id="KW-0862">Zinc</keyword>
<feature type="binding site" evidence="8">
    <location>
        <position position="298"/>
    </location>
    <ligand>
        <name>Zn(2+)</name>
        <dbReference type="ChEBI" id="CHEBI:29105"/>
        <label>2</label>
    </ligand>
</feature>
<dbReference type="STRING" id="1122159.SAMN02745246_03942"/>